<name>A0ABN8KPU5_9BACI</name>
<feature type="compositionally biased region" description="Basic and acidic residues" evidence="2">
    <location>
        <begin position="27"/>
        <end position="49"/>
    </location>
</feature>
<protein>
    <recommendedName>
        <fullName evidence="7">Glycosyltransferase 2-like domain-containing protein</fullName>
    </recommendedName>
</protein>
<feature type="region of interest" description="Disordered" evidence="2">
    <location>
        <begin position="1"/>
        <end position="81"/>
    </location>
</feature>
<dbReference type="InterPro" id="IPR029044">
    <property type="entry name" value="Nucleotide-diphossugar_trans"/>
</dbReference>
<keyword evidence="1" id="KW-0808">Transferase</keyword>
<evidence type="ECO:0000256" key="2">
    <source>
        <dbReference type="SAM" id="MobiDB-lite"/>
    </source>
</evidence>
<evidence type="ECO:0008006" key="7">
    <source>
        <dbReference type="Google" id="ProtNLM"/>
    </source>
</evidence>
<gene>
    <name evidence="5" type="ORF">BACCIP111895_02835</name>
</gene>
<feature type="domain" description="Glycosyltransferase 2-like" evidence="3">
    <location>
        <begin position="89"/>
        <end position="197"/>
    </location>
</feature>
<accession>A0ABN8KPU5</accession>
<dbReference type="RefSeq" id="WP_248735929.1">
    <property type="nucleotide sequence ID" value="NZ_CALBWS010000018.1"/>
</dbReference>
<evidence type="ECO:0000313" key="5">
    <source>
        <dbReference type="EMBL" id="CAH2715651.1"/>
    </source>
</evidence>
<keyword evidence="6" id="KW-1185">Reference proteome</keyword>
<comment type="caution">
    <text evidence="5">The sequence shown here is derived from an EMBL/GenBank/DDBJ whole genome shotgun (WGS) entry which is preliminary data.</text>
</comment>
<dbReference type="PANTHER" id="PTHR43685:SF2">
    <property type="entry name" value="GLYCOSYLTRANSFERASE 2-LIKE DOMAIN-CONTAINING PROTEIN"/>
    <property type="match status" value="1"/>
</dbReference>
<dbReference type="Pfam" id="PF02709">
    <property type="entry name" value="Glyco_transf_7C"/>
    <property type="match status" value="1"/>
</dbReference>
<evidence type="ECO:0000259" key="3">
    <source>
        <dbReference type="Pfam" id="PF00535"/>
    </source>
</evidence>
<feature type="domain" description="Galactosyltransferase C-terminal" evidence="4">
    <location>
        <begin position="287"/>
        <end position="339"/>
    </location>
</feature>
<feature type="compositionally biased region" description="Polar residues" evidence="2">
    <location>
        <begin position="57"/>
        <end position="81"/>
    </location>
</feature>
<organism evidence="5 6">
    <name type="scientific">Neobacillus rhizosphaerae</name>
    <dbReference type="NCBI Taxonomy" id="2880965"/>
    <lineage>
        <taxon>Bacteria</taxon>
        <taxon>Bacillati</taxon>
        <taxon>Bacillota</taxon>
        <taxon>Bacilli</taxon>
        <taxon>Bacillales</taxon>
        <taxon>Bacillaceae</taxon>
        <taxon>Neobacillus</taxon>
    </lineage>
</organism>
<evidence type="ECO:0000256" key="1">
    <source>
        <dbReference type="ARBA" id="ARBA00022679"/>
    </source>
</evidence>
<sequence>MLGNSPTKQHTEREEGLYDIWPVPLAKETERKRTNSASKREEKSKDHSSKRNKTKQSKSIQQESGQRNKTQSLQSPSHENQSSLDIEVSIIIPSSNKYPLNLLSLFSLENQTFNQAKMEVIFIDDASTDQTAETLNSYSPPYQFIYIRSKEKLGRAKSRNLGIRSARGSILIFLDAEMITEANFVENHYKSHQSKENMILSGAMHSKALYSCVFPEFSEKQINKIGALTKNNQEINKRFQVFNYPSEELFPLVEKSDITSGSFRRIAFKAYPWFQEITKNFDDDLQGFAFPWMAFLTGNVSIRKAFIVQAGGFDEDFFHYGYEDWELGYRLYQMGADYHVSSAVITYHQEHPVGESKWQEAVGNFGLFTIKHHDVDVLILGLELSRLTDLLTMNKILIEYKLLVQSNLEQIPQFQEKFLYILETITLMLVVDIRHINILGAAGYGSDDRKALQEDINQIKNLNKYKHLTIFLEKIIIS</sequence>
<evidence type="ECO:0000259" key="4">
    <source>
        <dbReference type="Pfam" id="PF02709"/>
    </source>
</evidence>
<dbReference type="PANTHER" id="PTHR43685">
    <property type="entry name" value="GLYCOSYLTRANSFERASE"/>
    <property type="match status" value="1"/>
</dbReference>
<dbReference type="Gene3D" id="3.90.550.10">
    <property type="entry name" value="Spore Coat Polysaccharide Biosynthesis Protein SpsA, Chain A"/>
    <property type="match status" value="1"/>
</dbReference>
<evidence type="ECO:0000313" key="6">
    <source>
        <dbReference type="Proteomes" id="UP000838308"/>
    </source>
</evidence>
<dbReference type="EMBL" id="CALBWS010000018">
    <property type="protein sequence ID" value="CAH2715651.1"/>
    <property type="molecule type" value="Genomic_DNA"/>
</dbReference>
<dbReference type="Proteomes" id="UP000838308">
    <property type="component" value="Unassembled WGS sequence"/>
</dbReference>
<dbReference type="SUPFAM" id="SSF53448">
    <property type="entry name" value="Nucleotide-diphospho-sugar transferases"/>
    <property type="match status" value="1"/>
</dbReference>
<dbReference type="InterPro" id="IPR050834">
    <property type="entry name" value="Glycosyltransf_2"/>
</dbReference>
<dbReference type="Pfam" id="PF00535">
    <property type="entry name" value="Glycos_transf_2"/>
    <property type="match status" value="1"/>
</dbReference>
<dbReference type="InterPro" id="IPR027791">
    <property type="entry name" value="Galactosyl_T_C"/>
</dbReference>
<proteinExistence type="predicted"/>
<dbReference type="InterPro" id="IPR001173">
    <property type="entry name" value="Glyco_trans_2-like"/>
</dbReference>
<reference evidence="5" key="1">
    <citation type="submission" date="2022-04" db="EMBL/GenBank/DDBJ databases">
        <authorList>
            <person name="Criscuolo A."/>
        </authorList>
    </citation>
    <scope>NUCLEOTIDE SEQUENCE</scope>
    <source>
        <strain evidence="5">CIP111895</strain>
    </source>
</reference>